<keyword evidence="1" id="KW-0004">4Fe-4S</keyword>
<dbReference type="InterPro" id="IPR017900">
    <property type="entry name" value="4Fe4S_Fe_S_CS"/>
</dbReference>
<name>A0ABX0IJU8_9ACTN</name>
<dbReference type="InterPro" id="IPR050954">
    <property type="entry name" value="ET_IronSulfur_Cluster-Binding"/>
</dbReference>
<evidence type="ECO:0000256" key="4">
    <source>
        <dbReference type="ARBA" id="ARBA00023014"/>
    </source>
</evidence>
<dbReference type="SUPFAM" id="SSF54862">
    <property type="entry name" value="4Fe-4S ferredoxins"/>
    <property type="match status" value="1"/>
</dbReference>
<protein>
    <submittedName>
        <fullName evidence="6">4Fe-4S dicluster domain-containing protein</fullName>
    </submittedName>
</protein>
<dbReference type="CDD" id="cd10551">
    <property type="entry name" value="PsrB"/>
    <property type="match status" value="1"/>
</dbReference>
<dbReference type="PANTHER" id="PTHR43177">
    <property type="entry name" value="PROTEIN NRFC"/>
    <property type="match status" value="1"/>
</dbReference>
<sequence>MAQKLGMVIDMKNCIGCSSCAMACKIENNLPDNMWWNRILTDGGSEEGTPSGAYPKAGEASTLAMDIFPVACQHCENPACTRVCPVGATYKDPATGAVRQDYDKCIGCRMCMSACPYTGVRSFNWEEPKFAVEFPVGDPDAPAHQKHTVEKCTLCWHRLAKGLQPACVEVCPSRVRYFGDLNDPNSEVSQLLASREYMQLLPEKGTHPSIYYLV</sequence>
<dbReference type="Proteomes" id="UP000636394">
    <property type="component" value="Unassembled WGS sequence"/>
</dbReference>
<dbReference type="Pfam" id="PF12800">
    <property type="entry name" value="Fer4_4"/>
    <property type="match status" value="1"/>
</dbReference>
<feature type="domain" description="4Fe-4S ferredoxin-type" evidence="5">
    <location>
        <begin position="5"/>
        <end position="34"/>
    </location>
</feature>
<evidence type="ECO:0000313" key="7">
    <source>
        <dbReference type="Proteomes" id="UP000636394"/>
    </source>
</evidence>
<dbReference type="PROSITE" id="PS51379">
    <property type="entry name" value="4FE4S_FER_2"/>
    <property type="match status" value="3"/>
</dbReference>
<evidence type="ECO:0000256" key="1">
    <source>
        <dbReference type="ARBA" id="ARBA00022485"/>
    </source>
</evidence>
<dbReference type="Pfam" id="PF13247">
    <property type="entry name" value="Fer4_11"/>
    <property type="match status" value="2"/>
</dbReference>
<dbReference type="InterPro" id="IPR017896">
    <property type="entry name" value="4Fe4S_Fe-S-bd"/>
</dbReference>
<organism evidence="6 7">
    <name type="scientific">Xiamenia xianingshaonis</name>
    <dbReference type="NCBI Taxonomy" id="2682776"/>
    <lineage>
        <taxon>Bacteria</taxon>
        <taxon>Bacillati</taxon>
        <taxon>Actinomycetota</taxon>
        <taxon>Coriobacteriia</taxon>
        <taxon>Eggerthellales</taxon>
        <taxon>Eggerthellaceae</taxon>
        <taxon>Xiamenia</taxon>
    </lineage>
</organism>
<comment type="caution">
    <text evidence="6">The sequence shown here is derived from an EMBL/GenBank/DDBJ whole genome shotgun (WGS) entry which is preliminary data.</text>
</comment>
<feature type="domain" description="4Fe-4S ferredoxin-type" evidence="5">
    <location>
        <begin position="63"/>
        <end position="94"/>
    </location>
</feature>
<accession>A0ABX0IJU8</accession>
<evidence type="ECO:0000259" key="5">
    <source>
        <dbReference type="PROSITE" id="PS51379"/>
    </source>
</evidence>
<keyword evidence="4" id="KW-0411">Iron-sulfur</keyword>
<dbReference type="Gene3D" id="3.30.70.20">
    <property type="match status" value="2"/>
</dbReference>
<proteinExistence type="predicted"/>
<dbReference type="EMBL" id="WPCR01000019">
    <property type="protein sequence ID" value="NHM14995.1"/>
    <property type="molecule type" value="Genomic_DNA"/>
</dbReference>
<keyword evidence="7" id="KW-1185">Reference proteome</keyword>
<keyword evidence="3" id="KW-0408">Iron</keyword>
<feature type="domain" description="4Fe-4S ferredoxin-type" evidence="5">
    <location>
        <begin position="96"/>
        <end position="126"/>
    </location>
</feature>
<dbReference type="RefSeq" id="WP_166340511.1">
    <property type="nucleotide sequence ID" value="NZ_WPCR01000019.1"/>
</dbReference>
<keyword evidence="2" id="KW-0479">Metal-binding</keyword>
<reference evidence="6 7" key="1">
    <citation type="submission" date="2019-11" db="EMBL/GenBank/DDBJ databases">
        <title>Eggerthellaceae novel genus isolated from the rectal contents of marmort.</title>
        <authorList>
            <person name="Zhang G."/>
        </authorList>
    </citation>
    <scope>NUCLEOTIDE SEQUENCE [LARGE SCALE GENOMIC DNA]</scope>
    <source>
        <strain evidence="7">zg-886</strain>
    </source>
</reference>
<evidence type="ECO:0000313" key="6">
    <source>
        <dbReference type="EMBL" id="NHM14995.1"/>
    </source>
</evidence>
<dbReference type="PANTHER" id="PTHR43177:SF3">
    <property type="entry name" value="PROTEIN NRFC HOMOLOG"/>
    <property type="match status" value="1"/>
</dbReference>
<evidence type="ECO:0000256" key="3">
    <source>
        <dbReference type="ARBA" id="ARBA00023004"/>
    </source>
</evidence>
<dbReference type="PROSITE" id="PS00198">
    <property type="entry name" value="4FE4S_FER_1"/>
    <property type="match status" value="1"/>
</dbReference>
<gene>
    <name evidence="6" type="ORF">GMI68_09565</name>
</gene>
<evidence type="ECO:0000256" key="2">
    <source>
        <dbReference type="ARBA" id="ARBA00022723"/>
    </source>
</evidence>